<keyword evidence="7" id="KW-0066">ATP synthesis</keyword>
<gene>
    <name evidence="10" type="ORF">CCAN12_740088</name>
    <name evidence="9" type="ORF">CGC54_07620</name>
</gene>
<reference evidence="12" key="3">
    <citation type="submission" date="2017-06" db="EMBL/GenBank/DDBJ databases">
        <title>Capnocytophaga spp. assemblies.</title>
        <authorList>
            <person name="Gulvik C.A."/>
        </authorList>
    </citation>
    <scope>NUCLEOTIDE SEQUENCE [LARGE SCALE GENOMIC DNA]</scope>
    <source>
        <strain evidence="12">H3936</strain>
    </source>
</reference>
<evidence type="ECO:0000313" key="12">
    <source>
        <dbReference type="Proteomes" id="UP000243753"/>
    </source>
</evidence>
<keyword evidence="4" id="KW-0813">Transport</keyword>
<dbReference type="InterPro" id="IPR001469">
    <property type="entry name" value="ATP_synth_F1_dsu/esu"/>
</dbReference>
<dbReference type="EMBL" id="CP022389">
    <property type="protein sequence ID" value="ATA94201.1"/>
    <property type="molecule type" value="Genomic_DNA"/>
</dbReference>
<dbReference type="Gene3D" id="2.60.15.10">
    <property type="entry name" value="F0F1 ATP synthase delta/epsilon subunit, N-terminal"/>
    <property type="match status" value="1"/>
</dbReference>
<protein>
    <submittedName>
        <fullName evidence="10">F-ATPase epsilon subunit</fullName>
    </submittedName>
</protein>
<reference evidence="10 11" key="1">
    <citation type="submission" date="2015-01" db="EMBL/GenBank/DDBJ databases">
        <authorList>
            <person name="Xiang T."/>
            <person name="Song Y."/>
            <person name="Huang L."/>
            <person name="Wang B."/>
            <person name="Wu P."/>
        </authorList>
    </citation>
    <scope>NUCLEOTIDE SEQUENCE [LARGE SCALE GENOMIC DNA]</scope>
    <source>
        <strain evidence="10 11">Cc12</strain>
    </source>
</reference>
<evidence type="ECO:0000256" key="2">
    <source>
        <dbReference type="ARBA" id="ARBA00004184"/>
    </source>
</evidence>
<dbReference type="GeneID" id="69580867"/>
<dbReference type="Proteomes" id="UP000044026">
    <property type="component" value="Unassembled WGS sequence"/>
</dbReference>
<dbReference type="Pfam" id="PF02823">
    <property type="entry name" value="ATP-synt_DE_N"/>
    <property type="match status" value="1"/>
</dbReference>
<evidence type="ECO:0000313" key="11">
    <source>
        <dbReference type="Proteomes" id="UP000044026"/>
    </source>
</evidence>
<comment type="subcellular location">
    <subcellularLocation>
        <location evidence="2">Endomembrane system</location>
        <topology evidence="2">Peripheral membrane protein</topology>
    </subcellularLocation>
</comment>
<comment type="function">
    <text evidence="1">Produces ATP from ADP in the presence of a proton gradient across the membrane.</text>
</comment>
<evidence type="ECO:0000256" key="6">
    <source>
        <dbReference type="ARBA" id="ARBA00023136"/>
    </source>
</evidence>
<keyword evidence="7" id="KW-0139">CF(1)</keyword>
<evidence type="ECO:0000256" key="7">
    <source>
        <dbReference type="ARBA" id="ARBA00023196"/>
    </source>
</evidence>
<dbReference type="SUPFAM" id="SSF51344">
    <property type="entry name" value="Epsilon subunit of F1F0-ATP synthase N-terminal domain"/>
    <property type="match status" value="1"/>
</dbReference>
<dbReference type="InterPro" id="IPR036771">
    <property type="entry name" value="ATPsynth_dsu/esu_N"/>
</dbReference>
<feature type="domain" description="ATP synthase F1 complex delta/epsilon subunit N-terminal" evidence="8">
    <location>
        <begin position="1"/>
        <end position="93"/>
    </location>
</feature>
<dbReference type="GO" id="GO:0045259">
    <property type="term" value="C:proton-transporting ATP synthase complex"/>
    <property type="evidence" value="ECO:0007669"/>
    <property type="project" value="UniProtKB-KW"/>
</dbReference>
<proteinExistence type="inferred from homology"/>
<evidence type="ECO:0000259" key="8">
    <source>
        <dbReference type="Pfam" id="PF02823"/>
    </source>
</evidence>
<dbReference type="CDD" id="cd12152">
    <property type="entry name" value="F1-ATPase_delta"/>
    <property type="match status" value="1"/>
</dbReference>
<accession>A0A0B7HJT9</accession>
<dbReference type="RefSeq" id="WP_013996229.1">
    <property type="nucleotide sequence ID" value="NZ_BQMG01000004.1"/>
</dbReference>
<sequence>MKVEIVTPEMILYKGEVRALSVPGINGEFQMLENHAPIISVLTVGNVKLYGDITPKENVASKFIKGDKKDEYLLAIKGGTLEFNDNKAVILAD</sequence>
<dbReference type="Proteomes" id="UP000243753">
    <property type="component" value="Chromosome"/>
</dbReference>
<reference evidence="9" key="2">
    <citation type="journal article" date="2017" name="Genome Announc.">
        <title>Twelve Complete Reference Genomes of Clinical Isolates in the Capnocytophaga Genus.</title>
        <authorList>
            <person name="Villarma A."/>
            <person name="Gulvik C.A."/>
            <person name="Rowe L.A."/>
            <person name="Sheth M."/>
            <person name="Juieng P."/>
            <person name="Nicholson A.C."/>
            <person name="Loparev V.N."/>
            <person name="McQuiston J.R."/>
        </authorList>
    </citation>
    <scope>NUCLEOTIDE SEQUENCE</scope>
    <source>
        <strain evidence="9">H3936</strain>
    </source>
</reference>
<evidence type="ECO:0000313" key="10">
    <source>
        <dbReference type="EMBL" id="CEN38924.1"/>
    </source>
</evidence>
<dbReference type="EMBL" id="CDOE01000072">
    <property type="protein sequence ID" value="CEN38924.1"/>
    <property type="molecule type" value="Genomic_DNA"/>
</dbReference>
<dbReference type="AlphaFoldDB" id="A0A0B7HJT9"/>
<keyword evidence="5" id="KW-0406">Ion transport</keyword>
<dbReference type="GO" id="GO:0012505">
    <property type="term" value="C:endomembrane system"/>
    <property type="evidence" value="ECO:0007669"/>
    <property type="project" value="UniProtKB-SubCell"/>
</dbReference>
<evidence type="ECO:0000256" key="1">
    <source>
        <dbReference type="ARBA" id="ARBA00003543"/>
    </source>
</evidence>
<comment type="similarity">
    <text evidence="3">Belongs to the ATPase epsilon chain family.</text>
</comment>
<evidence type="ECO:0000256" key="5">
    <source>
        <dbReference type="ARBA" id="ARBA00023065"/>
    </source>
</evidence>
<dbReference type="InterPro" id="IPR020546">
    <property type="entry name" value="ATP_synth_F1_dsu/esu_N"/>
</dbReference>
<keyword evidence="6" id="KW-0472">Membrane</keyword>
<evidence type="ECO:0000256" key="4">
    <source>
        <dbReference type="ARBA" id="ARBA00022448"/>
    </source>
</evidence>
<name>A0A0B7HJT9_9FLAO</name>
<organism evidence="10 11">
    <name type="scientific">Capnocytophaga canimorsus</name>
    <dbReference type="NCBI Taxonomy" id="28188"/>
    <lineage>
        <taxon>Bacteria</taxon>
        <taxon>Pseudomonadati</taxon>
        <taxon>Bacteroidota</taxon>
        <taxon>Flavobacteriia</taxon>
        <taxon>Flavobacteriales</taxon>
        <taxon>Flavobacteriaceae</taxon>
        <taxon>Capnocytophaga</taxon>
    </lineage>
</organism>
<evidence type="ECO:0000256" key="3">
    <source>
        <dbReference type="ARBA" id="ARBA00005712"/>
    </source>
</evidence>
<evidence type="ECO:0000313" key="9">
    <source>
        <dbReference type="EMBL" id="ATA94201.1"/>
    </source>
</evidence>
<dbReference type="OMA" id="NNHAPIV"/>
<dbReference type="GO" id="GO:0046933">
    <property type="term" value="F:proton-transporting ATP synthase activity, rotational mechanism"/>
    <property type="evidence" value="ECO:0007669"/>
    <property type="project" value="InterPro"/>
</dbReference>